<keyword evidence="2" id="KW-0812">Transmembrane</keyword>
<keyword evidence="2" id="KW-0472">Membrane</keyword>
<feature type="transmembrane region" description="Helical" evidence="2">
    <location>
        <begin position="46"/>
        <end position="69"/>
    </location>
</feature>
<feature type="transmembrane region" description="Helical" evidence="2">
    <location>
        <begin position="175"/>
        <end position="193"/>
    </location>
</feature>
<name>A0A4U1B363_9GAMM</name>
<reference evidence="3 4" key="1">
    <citation type="submission" date="2019-04" db="EMBL/GenBank/DDBJ databases">
        <title>Thalassotalea guangxiensis sp. nov., isolated from sediment of the coastal wetland.</title>
        <authorList>
            <person name="Zheng S."/>
            <person name="Zhang D."/>
        </authorList>
    </citation>
    <scope>NUCLEOTIDE SEQUENCE [LARGE SCALE GENOMIC DNA]</scope>
    <source>
        <strain evidence="3 4">ZS-4</strain>
    </source>
</reference>
<protein>
    <recommendedName>
        <fullName evidence="5">DUF4175 domain-containing protein</fullName>
    </recommendedName>
</protein>
<sequence length="863" mass="97692">MRLLRILDYWRGKDLNVDRLHRLSDLGFEDCAEIAWLLRRFRRQRFLLAFSFSLILGFCCYLGLVWLVQFLADENPQQFNAVANPVLSVFVASMTLIYLLKKSRWTEVSFEHWLDYLDNHYAGMNRSGALLAKASDELNPIEKLQKQRTVKFVSRLLNTPQYSLLPQIFNYPKRYQLIVLVIGAMLLGFAYTLRGSAVLEVTVDDDFRHQSESPVEPLNIEKLEVKIDAPEYTGIGHYISQSPQIQAISGSSITWTLSLNQEVNRAIIQLSDDSEVNFTAKGNGVYEAKQVVNQTLTYRFVFSQTVEQQSPMVVTDSQYTIEAINDRAPVVRVSNPKKTITELDRNSEPTISLAVEVFDDFGLQDAHILASIAKGSGEAVKFRDLQLGFDETGAMQPGKDYQGLDFSWFNEALAAGNVNSMAGAERIAQSGSGDMQIPRYQLSKRFDLSTLAMEPGDELYFTVVAIDNRLPQAAETRSRTYILRWLDEDNSVILADGMVLELLPEYFKSQRQIIIETKQLIAESQLLSEQEFNHTSKQLGFAQSDLKVKYGQYLGDEHEGVNASTSSNHVESAEENDGHDHDANQQGEDDHESGTSEPFDLTGPGVEHGQQPIAAGDGGHSHESLDQGGPGIERDLSGANDLINTFGHAHEDVDVGVYNALDPKALMKMALSFMWQAELELMLHRPDKALPHEEQALAYLTRAQKADRIYVKRLGFEPPPVSEERRYQGDMSEINHINEKQVINVSDDELLGIYQQMQSLSLSHWSDKNTNLIEQVLQVFNQRLQDQPELIQFVSKSQQLHAQQSMLPENCQTCWQEIKSQVYRMLPELDKSMHRRQSFLLPDLLLPNKNTPASASEQHRQQP</sequence>
<proteinExistence type="predicted"/>
<organism evidence="3 4">
    <name type="scientific">Thalassotalea mangrovi</name>
    <dbReference type="NCBI Taxonomy" id="2572245"/>
    <lineage>
        <taxon>Bacteria</taxon>
        <taxon>Pseudomonadati</taxon>
        <taxon>Pseudomonadota</taxon>
        <taxon>Gammaproteobacteria</taxon>
        <taxon>Alteromonadales</taxon>
        <taxon>Colwelliaceae</taxon>
        <taxon>Thalassotalea</taxon>
    </lineage>
</organism>
<keyword evidence="4" id="KW-1185">Reference proteome</keyword>
<feature type="transmembrane region" description="Helical" evidence="2">
    <location>
        <begin position="81"/>
        <end position="100"/>
    </location>
</feature>
<comment type="caution">
    <text evidence="3">The sequence shown here is derived from an EMBL/GenBank/DDBJ whole genome shotgun (WGS) entry which is preliminary data.</text>
</comment>
<accession>A0A4U1B363</accession>
<keyword evidence="2" id="KW-1133">Transmembrane helix</keyword>
<feature type="region of interest" description="Disordered" evidence="1">
    <location>
        <begin position="558"/>
        <end position="637"/>
    </location>
</feature>
<dbReference type="OrthoDB" id="780137at2"/>
<dbReference type="RefSeq" id="WP_136736361.1">
    <property type="nucleotide sequence ID" value="NZ_SWDB01000029.1"/>
</dbReference>
<evidence type="ECO:0000313" key="3">
    <source>
        <dbReference type="EMBL" id="TKB44344.1"/>
    </source>
</evidence>
<dbReference type="AlphaFoldDB" id="A0A4U1B363"/>
<evidence type="ECO:0008006" key="5">
    <source>
        <dbReference type="Google" id="ProtNLM"/>
    </source>
</evidence>
<dbReference type="Proteomes" id="UP000307999">
    <property type="component" value="Unassembled WGS sequence"/>
</dbReference>
<evidence type="ECO:0000256" key="2">
    <source>
        <dbReference type="SAM" id="Phobius"/>
    </source>
</evidence>
<gene>
    <name evidence="3" type="ORF">E8M12_11880</name>
</gene>
<evidence type="ECO:0000256" key="1">
    <source>
        <dbReference type="SAM" id="MobiDB-lite"/>
    </source>
</evidence>
<evidence type="ECO:0000313" key="4">
    <source>
        <dbReference type="Proteomes" id="UP000307999"/>
    </source>
</evidence>
<dbReference type="EMBL" id="SWDB01000029">
    <property type="protein sequence ID" value="TKB44344.1"/>
    <property type="molecule type" value="Genomic_DNA"/>
</dbReference>